<feature type="transmembrane region" description="Helical" evidence="7">
    <location>
        <begin position="289"/>
        <end position="311"/>
    </location>
</feature>
<dbReference type="GO" id="GO:0005886">
    <property type="term" value="C:plasma membrane"/>
    <property type="evidence" value="ECO:0007669"/>
    <property type="project" value="UniProtKB-SubCell"/>
</dbReference>
<proteinExistence type="inferred from homology"/>
<dbReference type="GO" id="GO:0016413">
    <property type="term" value="F:O-acetyltransferase activity"/>
    <property type="evidence" value="ECO:0007669"/>
    <property type="project" value="TreeGrafter"/>
</dbReference>
<keyword evidence="4 7" id="KW-0812">Transmembrane</keyword>
<evidence type="ECO:0000313" key="9">
    <source>
        <dbReference type="EMBL" id="QDH23156.1"/>
    </source>
</evidence>
<comment type="similarity">
    <text evidence="2">Belongs to the acyltransferase 3 family.</text>
</comment>
<feature type="transmembrane region" description="Helical" evidence="7">
    <location>
        <begin position="144"/>
        <end position="162"/>
    </location>
</feature>
<evidence type="ECO:0000256" key="4">
    <source>
        <dbReference type="ARBA" id="ARBA00022692"/>
    </source>
</evidence>
<dbReference type="Pfam" id="PF01757">
    <property type="entry name" value="Acyl_transf_3"/>
    <property type="match status" value="1"/>
</dbReference>
<comment type="subcellular location">
    <subcellularLocation>
        <location evidence="1">Cell membrane</location>
        <topology evidence="1">Multi-pass membrane protein</topology>
    </subcellularLocation>
</comment>
<evidence type="ECO:0000256" key="5">
    <source>
        <dbReference type="ARBA" id="ARBA00022989"/>
    </source>
</evidence>
<dbReference type="GO" id="GO:0009246">
    <property type="term" value="P:enterobacterial common antigen biosynthetic process"/>
    <property type="evidence" value="ECO:0007669"/>
    <property type="project" value="TreeGrafter"/>
</dbReference>
<dbReference type="EMBL" id="CP041217">
    <property type="protein sequence ID" value="QDH23156.1"/>
    <property type="molecule type" value="Genomic_DNA"/>
</dbReference>
<feature type="transmembrane region" description="Helical" evidence="7">
    <location>
        <begin position="358"/>
        <end position="379"/>
    </location>
</feature>
<dbReference type="OrthoDB" id="569695at2"/>
<name>A0A4Y6V3H5_SACBS</name>
<gene>
    <name evidence="9" type="ORF">FFV09_21205</name>
</gene>
<dbReference type="Proteomes" id="UP000316968">
    <property type="component" value="Chromosome"/>
</dbReference>
<keyword evidence="3" id="KW-1003">Cell membrane</keyword>
<organism evidence="9 10">
    <name type="scientific">Saccharibacillus brassicae</name>
    <dbReference type="NCBI Taxonomy" id="2583377"/>
    <lineage>
        <taxon>Bacteria</taxon>
        <taxon>Bacillati</taxon>
        <taxon>Bacillota</taxon>
        <taxon>Bacilli</taxon>
        <taxon>Bacillales</taxon>
        <taxon>Paenibacillaceae</taxon>
        <taxon>Saccharibacillus</taxon>
    </lineage>
</organism>
<feature type="transmembrane region" description="Helical" evidence="7">
    <location>
        <begin position="60"/>
        <end position="81"/>
    </location>
</feature>
<dbReference type="KEGG" id="saca:FFV09_21205"/>
<feature type="transmembrane region" description="Helical" evidence="7">
    <location>
        <begin position="183"/>
        <end position="208"/>
    </location>
</feature>
<keyword evidence="6 7" id="KW-0472">Membrane</keyword>
<accession>A0A4Y6V3H5</accession>
<sequence length="400" mass="45287">MSATTSPLPPSEPPASRERVGEWGLLRGLSFLAIVLQHSLGEYVYRSDILYPDAVTIGLLYHFIRYGTLTFVFLAGAILFYQYGRSSKRYGPVLFKRIGDIYVPFACWTVLYWIVVQRLSGHAVFAVGDLPLLLQQFVAPTYGYHLWFVVMIFQFYLFFPLFRGAAAGIGRWTGAGSSERARAVRIGLLMLLLALAYGWLMYLSYYRMPSWQTEGLWQTLLQYRTYEFPYYVFYFVLGGICGLHLERFRAFTLKLLPWSTLAFIGMYLWMNADLLRFSGEQINLNVSTYLKPTSFVAVTAQILMLYGWALLLQKNGGWWKKMLLLCGKYSFGAYLSHAMMLMFIAVQTRDLTLSGYHPAAAVLTALLVAAASLLLCAGLSRLPGGRWLTGGAGKKRRTAD</sequence>
<feature type="transmembrane region" description="Helical" evidence="7">
    <location>
        <begin position="228"/>
        <end position="245"/>
    </location>
</feature>
<feature type="transmembrane region" description="Helical" evidence="7">
    <location>
        <begin position="323"/>
        <end position="346"/>
    </location>
</feature>
<evidence type="ECO:0000256" key="2">
    <source>
        <dbReference type="ARBA" id="ARBA00007400"/>
    </source>
</evidence>
<feature type="domain" description="Acyltransferase 3" evidence="8">
    <location>
        <begin position="25"/>
        <end position="380"/>
    </location>
</feature>
<reference evidence="9 10" key="1">
    <citation type="submission" date="2019-06" db="EMBL/GenBank/DDBJ databases">
        <title>Saccharibacillus brassicae sp. nov., an endophytic bacterium isolated from Chinese cabbage seeds (Brassica pekinensis).</title>
        <authorList>
            <person name="Jiang L."/>
            <person name="Lee J."/>
            <person name="Kim S.W."/>
        </authorList>
    </citation>
    <scope>NUCLEOTIDE SEQUENCE [LARGE SCALE GENOMIC DNA]</scope>
    <source>
        <strain evidence="10">KCTC 43072 / ATSA2</strain>
    </source>
</reference>
<evidence type="ECO:0000256" key="6">
    <source>
        <dbReference type="ARBA" id="ARBA00023136"/>
    </source>
</evidence>
<evidence type="ECO:0000256" key="7">
    <source>
        <dbReference type="SAM" id="Phobius"/>
    </source>
</evidence>
<protein>
    <submittedName>
        <fullName evidence="9">Acyltransferase</fullName>
    </submittedName>
</protein>
<dbReference type="RefSeq" id="WP_141449693.1">
    <property type="nucleotide sequence ID" value="NZ_CP041217.1"/>
</dbReference>
<evidence type="ECO:0000256" key="3">
    <source>
        <dbReference type="ARBA" id="ARBA00022475"/>
    </source>
</evidence>
<dbReference type="PANTHER" id="PTHR40074">
    <property type="entry name" value="O-ACETYLTRANSFERASE WECH"/>
    <property type="match status" value="1"/>
</dbReference>
<evidence type="ECO:0000259" key="8">
    <source>
        <dbReference type="Pfam" id="PF01757"/>
    </source>
</evidence>
<dbReference type="InterPro" id="IPR002656">
    <property type="entry name" value="Acyl_transf_3_dom"/>
</dbReference>
<dbReference type="PANTHER" id="PTHR40074:SF2">
    <property type="entry name" value="O-ACETYLTRANSFERASE WECH"/>
    <property type="match status" value="1"/>
</dbReference>
<evidence type="ECO:0000313" key="10">
    <source>
        <dbReference type="Proteomes" id="UP000316968"/>
    </source>
</evidence>
<keyword evidence="9" id="KW-0808">Transferase</keyword>
<feature type="transmembrane region" description="Helical" evidence="7">
    <location>
        <begin position="252"/>
        <end position="269"/>
    </location>
</feature>
<keyword evidence="10" id="KW-1185">Reference proteome</keyword>
<dbReference type="AlphaFoldDB" id="A0A4Y6V3H5"/>
<feature type="transmembrane region" description="Helical" evidence="7">
    <location>
        <begin position="101"/>
        <end position="124"/>
    </location>
</feature>
<keyword evidence="5 7" id="KW-1133">Transmembrane helix</keyword>
<keyword evidence="9" id="KW-0012">Acyltransferase</keyword>
<evidence type="ECO:0000256" key="1">
    <source>
        <dbReference type="ARBA" id="ARBA00004651"/>
    </source>
</evidence>